<feature type="compositionally biased region" description="Acidic residues" evidence="1">
    <location>
        <begin position="113"/>
        <end position="122"/>
    </location>
</feature>
<protein>
    <submittedName>
        <fullName evidence="2">Uncharacterized protein</fullName>
    </submittedName>
</protein>
<dbReference type="EMBL" id="JARAOO010000011">
    <property type="protein sequence ID" value="KAJ7950763.1"/>
    <property type="molecule type" value="Genomic_DNA"/>
</dbReference>
<proteinExistence type="predicted"/>
<gene>
    <name evidence="2" type="ORF">O6P43_026913</name>
</gene>
<name>A0AAD7L3A7_QUISA</name>
<dbReference type="AlphaFoldDB" id="A0AAD7L3A7"/>
<feature type="compositionally biased region" description="Basic and acidic residues" evidence="1">
    <location>
        <begin position="74"/>
        <end position="94"/>
    </location>
</feature>
<dbReference type="KEGG" id="qsa:O6P43_026913"/>
<feature type="region of interest" description="Disordered" evidence="1">
    <location>
        <begin position="61"/>
        <end position="129"/>
    </location>
</feature>
<organism evidence="2 3">
    <name type="scientific">Quillaja saponaria</name>
    <name type="common">Soap bark tree</name>
    <dbReference type="NCBI Taxonomy" id="32244"/>
    <lineage>
        <taxon>Eukaryota</taxon>
        <taxon>Viridiplantae</taxon>
        <taxon>Streptophyta</taxon>
        <taxon>Embryophyta</taxon>
        <taxon>Tracheophyta</taxon>
        <taxon>Spermatophyta</taxon>
        <taxon>Magnoliopsida</taxon>
        <taxon>eudicotyledons</taxon>
        <taxon>Gunneridae</taxon>
        <taxon>Pentapetalae</taxon>
        <taxon>rosids</taxon>
        <taxon>fabids</taxon>
        <taxon>Fabales</taxon>
        <taxon>Quillajaceae</taxon>
        <taxon>Quillaja</taxon>
    </lineage>
</organism>
<accession>A0AAD7L3A7</accession>
<keyword evidence="3" id="KW-1185">Reference proteome</keyword>
<evidence type="ECO:0000256" key="1">
    <source>
        <dbReference type="SAM" id="MobiDB-lite"/>
    </source>
</evidence>
<sequence length="129" mass="14194">MRRGMTMRKNKGNNAHRRDEVTSKAVVLMEEAGSTLDYCPSAWKFVGKALWGMDVRSKRAAALRAGGKGGNSGDKVENKSHKSRDINEGAKIKEGGLQNIGSNKAQGSRFDILEEQDFEEELEHGNEEG</sequence>
<comment type="caution">
    <text evidence="2">The sequence shown here is derived from an EMBL/GenBank/DDBJ whole genome shotgun (WGS) entry which is preliminary data.</text>
</comment>
<evidence type="ECO:0000313" key="3">
    <source>
        <dbReference type="Proteomes" id="UP001163823"/>
    </source>
</evidence>
<reference evidence="2" key="1">
    <citation type="journal article" date="2023" name="Science">
        <title>Elucidation of the pathway for biosynthesis of saponin adjuvants from the soapbark tree.</title>
        <authorList>
            <person name="Reed J."/>
            <person name="Orme A."/>
            <person name="El-Demerdash A."/>
            <person name="Owen C."/>
            <person name="Martin L.B.B."/>
            <person name="Misra R.C."/>
            <person name="Kikuchi S."/>
            <person name="Rejzek M."/>
            <person name="Martin A.C."/>
            <person name="Harkess A."/>
            <person name="Leebens-Mack J."/>
            <person name="Louveau T."/>
            <person name="Stephenson M.J."/>
            <person name="Osbourn A."/>
        </authorList>
    </citation>
    <scope>NUCLEOTIDE SEQUENCE</scope>
    <source>
        <strain evidence="2">S10</strain>
    </source>
</reference>
<dbReference type="Proteomes" id="UP001163823">
    <property type="component" value="Chromosome 11"/>
</dbReference>
<evidence type="ECO:0000313" key="2">
    <source>
        <dbReference type="EMBL" id="KAJ7950763.1"/>
    </source>
</evidence>